<keyword evidence="1" id="KW-0472">Membrane</keyword>
<dbReference type="Proteomes" id="UP001436297">
    <property type="component" value="Chromosome"/>
</dbReference>
<keyword evidence="1" id="KW-1133">Transmembrane helix</keyword>
<sequence>MLSVTLHELKKQMKSIKSIIVVFIIFAVTVGVAAGVKRYAAFIDMQPGNDVYTTGLMLTILFAGPLFTLSLSHNIINEEMKTRTIRFIATKTSRTNIIIGKYLSIVIFWFICLLVSLLLIMIFAHQFYFVRGFSLFSFVTYFIGLTILLSTLIKNPLVTNLLGIFLSIMFTVVGIWSAVSHNILLKIISFITPYHYLFYENTSLFAVGPILISIIFVIISILVMRKRDL</sequence>
<feature type="transmembrane region" description="Helical" evidence="1">
    <location>
        <begin position="56"/>
        <end position="76"/>
    </location>
</feature>
<feature type="transmembrane region" description="Helical" evidence="1">
    <location>
        <begin position="204"/>
        <end position="224"/>
    </location>
</feature>
<dbReference type="EMBL" id="CP128355">
    <property type="protein sequence ID" value="XAF71046.1"/>
    <property type="molecule type" value="Genomic_DNA"/>
</dbReference>
<gene>
    <name evidence="2" type="ORF">QQM35_02695</name>
</gene>
<accession>A0ABZ3EDZ2</accession>
<proteinExistence type="predicted"/>
<organism evidence="2 3">
    <name type="scientific">Staphylococcus hsinchuensis</name>
    <dbReference type="NCBI Taxonomy" id="3051183"/>
    <lineage>
        <taxon>Bacteria</taxon>
        <taxon>Bacillati</taxon>
        <taxon>Bacillota</taxon>
        <taxon>Bacilli</taxon>
        <taxon>Bacillales</taxon>
        <taxon>Staphylococcaceae</taxon>
        <taxon>Staphylococcus</taxon>
    </lineage>
</organism>
<feature type="transmembrane region" description="Helical" evidence="1">
    <location>
        <begin position="161"/>
        <end position="184"/>
    </location>
</feature>
<feature type="transmembrane region" description="Helical" evidence="1">
    <location>
        <begin position="97"/>
        <end position="122"/>
    </location>
</feature>
<feature type="transmembrane region" description="Helical" evidence="1">
    <location>
        <begin position="16"/>
        <end position="36"/>
    </location>
</feature>
<reference evidence="2 3" key="1">
    <citation type="journal article" date="2024" name="Pathogens">
        <title>Staphylococcus hsinchuensis sp. nov., Isolated from Soymilk.</title>
        <authorList>
            <person name="Wang Y.T."/>
            <person name="Lin Y.C."/>
            <person name="Hsieh Y.H."/>
            <person name="Lin Y.T."/>
            <person name="Hamada M."/>
            <person name="Chen C.C."/>
            <person name="Liou J.S."/>
            <person name="Lee A.Y."/>
            <person name="Zhang W.L."/>
            <person name="Chen Y.T."/>
            <person name="Huang C.H."/>
        </authorList>
    </citation>
    <scope>NUCLEOTIDE SEQUENCE [LARGE SCALE GENOMIC DNA]</scope>
    <source>
        <strain evidence="2 3">H164</strain>
    </source>
</reference>
<dbReference type="RefSeq" id="WP_251521892.1">
    <property type="nucleotide sequence ID" value="NZ_CP128355.1"/>
</dbReference>
<name>A0ABZ3EDZ2_9STAP</name>
<evidence type="ECO:0000256" key="1">
    <source>
        <dbReference type="SAM" id="Phobius"/>
    </source>
</evidence>
<feature type="transmembrane region" description="Helical" evidence="1">
    <location>
        <begin position="128"/>
        <end position="149"/>
    </location>
</feature>
<evidence type="ECO:0000313" key="3">
    <source>
        <dbReference type="Proteomes" id="UP001436297"/>
    </source>
</evidence>
<evidence type="ECO:0000313" key="2">
    <source>
        <dbReference type="EMBL" id="XAF71046.1"/>
    </source>
</evidence>
<protein>
    <submittedName>
        <fullName evidence="2">ABC transporter permease</fullName>
    </submittedName>
</protein>
<keyword evidence="1" id="KW-0812">Transmembrane</keyword>
<keyword evidence="3" id="KW-1185">Reference proteome</keyword>